<dbReference type="PANTHER" id="PTHR35811:SF1">
    <property type="entry name" value="HTH OST-TYPE DOMAIN-CONTAINING PROTEIN"/>
    <property type="match status" value="1"/>
</dbReference>
<dbReference type="Pfam" id="PF01936">
    <property type="entry name" value="NYN"/>
    <property type="match status" value="1"/>
</dbReference>
<dbReference type="AlphaFoldDB" id="A0A840EFM3"/>
<protein>
    <recommendedName>
        <fullName evidence="1">NYN domain-containing protein</fullName>
    </recommendedName>
</protein>
<dbReference type="PANTHER" id="PTHR35811">
    <property type="entry name" value="SLR1870 PROTEIN"/>
    <property type="match status" value="1"/>
</dbReference>
<dbReference type="GO" id="GO:0004540">
    <property type="term" value="F:RNA nuclease activity"/>
    <property type="evidence" value="ECO:0007669"/>
    <property type="project" value="InterPro"/>
</dbReference>
<evidence type="ECO:0000259" key="1">
    <source>
        <dbReference type="Pfam" id="PF01936"/>
    </source>
</evidence>
<name>A0A840EFM3_9BACT</name>
<reference evidence="2 3" key="1">
    <citation type="submission" date="2020-08" db="EMBL/GenBank/DDBJ databases">
        <title>Genomic Encyclopedia of Type Strains, Phase IV (KMG-IV): sequencing the most valuable type-strain genomes for metagenomic binning, comparative biology and taxonomic classification.</title>
        <authorList>
            <person name="Goeker M."/>
        </authorList>
    </citation>
    <scope>NUCLEOTIDE SEQUENCE [LARGE SCALE GENOMIC DNA]</scope>
    <source>
        <strain evidence="2 3">DSM 105137</strain>
    </source>
</reference>
<dbReference type="Gene3D" id="3.40.50.1010">
    <property type="entry name" value="5'-nuclease"/>
    <property type="match status" value="1"/>
</dbReference>
<evidence type="ECO:0000313" key="3">
    <source>
        <dbReference type="Proteomes" id="UP000576209"/>
    </source>
</evidence>
<accession>A0A840EFM3</accession>
<comment type="caution">
    <text evidence="2">The sequence shown here is derived from an EMBL/GenBank/DDBJ whole genome shotgun (WGS) entry which is preliminary data.</text>
</comment>
<dbReference type="EMBL" id="JACIFF010000009">
    <property type="protein sequence ID" value="MBB4080609.1"/>
    <property type="molecule type" value="Genomic_DNA"/>
</dbReference>
<feature type="domain" description="NYN" evidence="1">
    <location>
        <begin position="5"/>
        <end position="160"/>
    </location>
</feature>
<dbReference type="InterPro" id="IPR021139">
    <property type="entry name" value="NYN"/>
</dbReference>
<organism evidence="2 3">
    <name type="scientific">Neolewinella aquimaris</name>
    <dbReference type="NCBI Taxonomy" id="1835722"/>
    <lineage>
        <taxon>Bacteria</taxon>
        <taxon>Pseudomonadati</taxon>
        <taxon>Bacteroidota</taxon>
        <taxon>Saprospiria</taxon>
        <taxon>Saprospirales</taxon>
        <taxon>Lewinellaceae</taxon>
        <taxon>Neolewinella</taxon>
    </lineage>
</organism>
<proteinExistence type="predicted"/>
<evidence type="ECO:0000313" key="2">
    <source>
        <dbReference type="EMBL" id="MBB4080609.1"/>
    </source>
</evidence>
<gene>
    <name evidence="2" type="ORF">GGR28_003244</name>
</gene>
<sequence length="419" mass="47525">MLDSLAIFWDFAQLHDALLNAANNGNPSRISASMPQPEVVDVNCLLQYFDDLGRVVVNRAYADWRQLGSYGDVLSESAIDLTQLFPNKLGNPVVNRRLIADVIDYLQSPDAATTIMIIGGGSEYRQLRQIVHDRGGKLLGIGVEAVSDDFWIESCDDFYFYHRLGCQKLYTGSSSDIDLNVKSARELLSIAMNQLARYYGTEWIQQVRIKPAIIRQEPGFDESLLGYEAFSHFLRDQSDILDRRHREGEQEPEYRLVGGTVEIPESTRQPAPEQLASFYLRVAGQQGIRMPDPVIMWEGIDVYAGFLADDISFASFSDIDHECLRLLREDFPKLSMTEVKKVRQVLFKCFLFRPSVDDTIGFHDEVTGLEDIEDRYFQLMLARIGNNLDEPLDYTALSLALTGNPDQADRLQALDNEEE</sequence>
<keyword evidence="3" id="KW-1185">Reference proteome</keyword>
<dbReference type="RefSeq" id="WP_183496841.1">
    <property type="nucleotide sequence ID" value="NZ_JACIFF010000009.1"/>
</dbReference>
<dbReference type="Proteomes" id="UP000576209">
    <property type="component" value="Unassembled WGS sequence"/>
</dbReference>